<dbReference type="AlphaFoldDB" id="A0AAE9ACF7"/>
<organism evidence="3 4">
    <name type="scientific">Caenorhabditis briggsae</name>
    <dbReference type="NCBI Taxonomy" id="6238"/>
    <lineage>
        <taxon>Eukaryota</taxon>
        <taxon>Metazoa</taxon>
        <taxon>Ecdysozoa</taxon>
        <taxon>Nematoda</taxon>
        <taxon>Chromadorea</taxon>
        <taxon>Rhabditida</taxon>
        <taxon>Rhabditina</taxon>
        <taxon>Rhabditomorpha</taxon>
        <taxon>Rhabditoidea</taxon>
        <taxon>Rhabditidae</taxon>
        <taxon>Peloderinae</taxon>
        <taxon>Caenorhabditis</taxon>
    </lineage>
</organism>
<dbReference type="InterPro" id="IPR053315">
    <property type="entry name" value="Peptidase_C14A"/>
</dbReference>
<dbReference type="Pfam" id="PF04435">
    <property type="entry name" value="SPK"/>
    <property type="match status" value="1"/>
</dbReference>
<feature type="region of interest" description="Disordered" evidence="1">
    <location>
        <begin position="239"/>
        <end position="420"/>
    </location>
</feature>
<accession>A0AAE9ACF7</accession>
<dbReference type="InterPro" id="IPR006570">
    <property type="entry name" value="SPK_dom"/>
</dbReference>
<dbReference type="KEGG" id="cbr:CBG_24307"/>
<feature type="compositionally biased region" description="Basic and acidic residues" evidence="1">
    <location>
        <begin position="291"/>
        <end position="300"/>
    </location>
</feature>
<evidence type="ECO:0000313" key="4">
    <source>
        <dbReference type="Proteomes" id="UP000827892"/>
    </source>
</evidence>
<reference evidence="3 4" key="1">
    <citation type="submission" date="2022-02" db="EMBL/GenBank/DDBJ databases">
        <title>Chromosome-level reference genomes for two strains of Caenorhabditis briggsae: an improved platform for comparative genomics.</title>
        <authorList>
            <person name="Stevens L."/>
            <person name="Andersen E.C."/>
        </authorList>
    </citation>
    <scope>NUCLEOTIDE SEQUENCE [LARGE SCALE GENOMIC DNA]</scope>
    <source>
        <strain evidence="3">QX1410_ONT</strain>
        <tissue evidence="3">Whole-organism</tissue>
    </source>
</reference>
<dbReference type="PANTHER" id="PTHR23362">
    <property type="entry name" value="L-PLASTIN-RELATED"/>
    <property type="match status" value="1"/>
</dbReference>
<feature type="domain" description="SPK" evidence="2">
    <location>
        <begin position="12"/>
        <end position="114"/>
    </location>
</feature>
<feature type="compositionally biased region" description="Basic residues" evidence="1">
    <location>
        <begin position="252"/>
        <end position="266"/>
    </location>
</feature>
<dbReference type="PANTHER" id="PTHR23362:SF0">
    <property type="entry name" value="CALPONIN-HOMOLOGY (CH) DOMAIN-CONTAINING PROTEIN-RELATED"/>
    <property type="match status" value="1"/>
</dbReference>
<feature type="compositionally biased region" description="Polar residues" evidence="1">
    <location>
        <begin position="301"/>
        <end position="318"/>
    </location>
</feature>
<name>A0AAE9ACF7_CAEBR</name>
<dbReference type="Proteomes" id="UP000827892">
    <property type="component" value="Chromosome V"/>
</dbReference>
<feature type="compositionally biased region" description="Polar residues" evidence="1">
    <location>
        <begin position="328"/>
        <end position="341"/>
    </location>
</feature>
<feature type="compositionally biased region" description="Basic and acidic residues" evidence="1">
    <location>
        <begin position="371"/>
        <end position="380"/>
    </location>
</feature>
<feature type="compositionally biased region" description="Low complexity" evidence="1">
    <location>
        <begin position="381"/>
        <end position="398"/>
    </location>
</feature>
<evidence type="ECO:0000259" key="2">
    <source>
        <dbReference type="Pfam" id="PF04435"/>
    </source>
</evidence>
<evidence type="ECO:0000313" key="3">
    <source>
        <dbReference type="EMBL" id="ULT91975.1"/>
    </source>
</evidence>
<feature type="compositionally biased region" description="Low complexity" evidence="1">
    <location>
        <begin position="347"/>
        <end position="362"/>
    </location>
</feature>
<evidence type="ECO:0000256" key="1">
    <source>
        <dbReference type="SAM" id="MobiDB-lite"/>
    </source>
</evidence>
<proteinExistence type="predicted"/>
<dbReference type="EMBL" id="CP090895">
    <property type="protein sequence ID" value="ULT91975.1"/>
    <property type="molecule type" value="Genomic_DNA"/>
</dbReference>
<protein>
    <recommendedName>
        <fullName evidence="2">SPK domain-containing protein</fullName>
    </recommendedName>
</protein>
<gene>
    <name evidence="3" type="ORF">L3Y34_009574</name>
</gene>
<sequence>MSTINLSDFIREISDRIGNYTKPESLSQWCKQIMSESWADKLSYAEHMRSRVAQKLKRIETLDGFSLMEKLQLVFIFSSPVSDEFVQILRDAKFKIDRDKKKKICWFSTEDDSVMRFSDHHSSVKYFQGVLNLHSLLRKNVNNKKMEQEKEQKDVENDIPSPAVRKIKEEPIENLPIEPKQEEKGAKVKEEPIGNIAMKQEPEQEVDEFMAIDRDVRHTAFNGRINYDELDEQKFVHPGFPQNTKLETPIRPQKRRQSSTKVSAKRAKTEEIASPATSSESIATSSIKKIVKVETAEKTPARSSNNSVQLTNPETDTSVIPKDEKSIGTFSTSSNISSTAEATPKVTSAISNTAANTTSGSIVTSSKQKLVKVEKSKTSRESSSITSNSTSPPDASSSVETTLYASAQPPSPEATSTKTPPVEAKISVIALATQIETIASYNELKSLEKKASRAIEKMNEIGDKNISVKKFNLLIGSMIVSLEENRIPNNRTSISFMVLLKQLHLFLIKPLGPQIVHEAMETVAEKTEEFKNNNDGVPPTLLSDCLTNLLISTGFYNQLN</sequence>
<feature type="compositionally biased region" description="Low complexity" evidence="1">
    <location>
        <begin position="272"/>
        <end position="287"/>
    </location>
</feature>